<evidence type="ECO:0000256" key="6">
    <source>
        <dbReference type="ARBA" id="ARBA00022989"/>
    </source>
</evidence>
<comment type="subcellular location">
    <subcellularLocation>
        <location evidence="9">Cell inner membrane</location>
        <topology evidence="9">Multi-pass membrane protein</topology>
    </subcellularLocation>
    <subcellularLocation>
        <location evidence="1">Cell membrane</location>
        <topology evidence="1">Multi-pass membrane protein</topology>
    </subcellularLocation>
</comment>
<dbReference type="HAMAP" id="MF_01148">
    <property type="entry name" value="Lnt"/>
    <property type="match status" value="1"/>
</dbReference>
<dbReference type="InterPro" id="IPR004563">
    <property type="entry name" value="Apolipo_AcylTrfase"/>
</dbReference>
<evidence type="ECO:0000256" key="8">
    <source>
        <dbReference type="ARBA" id="ARBA00023315"/>
    </source>
</evidence>
<dbReference type="Pfam" id="PF00795">
    <property type="entry name" value="CN_hydrolase"/>
    <property type="match status" value="1"/>
</dbReference>
<dbReference type="CDD" id="cd07571">
    <property type="entry name" value="ALP_N-acyl_transferase"/>
    <property type="match status" value="1"/>
</dbReference>
<dbReference type="PANTHER" id="PTHR38686:SF1">
    <property type="entry name" value="APOLIPOPROTEIN N-ACYLTRANSFERASE"/>
    <property type="match status" value="1"/>
</dbReference>
<dbReference type="UniPathway" id="UPA00666"/>
<sequence length="489" mass="53359">MLSSRAYRPWMGYLVALAAGALTTLTFAPFSLWWIGPIAVAMVFYGLHDLTTGQAALRGWSYGVGLFGAGTSWIYVSIHDYGYTGVPLAVFLTALFVVTLALFYAVIFGVYRRFTSPRWAMLTFAGAWVLGEGLRTWAFTGFPWLLLGNAHVASPLAPWAPVGGVYLLSLFVALSGTLLVALCRKRYWALAPLAAIWVIPMLLPAQWTTPQGEPKRVALLQGNLPQLTKWSAEGQRAAANTYSTLTRAQPEGTDLIVWPETALPMFAAQARPVLERVQATLPPDTALLTGIVQREANGDYYNSVIGVGASEGSYRKEHLVPFGEYLPLEGLLRGIIAFFNLPMSSFTAGDADQAPIEAAGMQLGSAICYEIIYADLVANRARDANVLLTVSNDTWFGDSIGPLQHLQMAQLRALENGRYVLRATSNGVTAIIDAQGRITQRAPRFETTSVNGEVQPMQGLTPFTRTGSWPAWGLALLLLVPGLRWRRRT</sequence>
<keyword evidence="8 9" id="KW-0012">Acyltransferase</keyword>
<evidence type="ECO:0000313" key="12">
    <source>
        <dbReference type="Proteomes" id="UP000000239"/>
    </source>
</evidence>
<dbReference type="RefSeq" id="WP_011507634.1">
    <property type="nucleotide sequence ID" value="NC_007963.1"/>
</dbReference>
<keyword evidence="5 9" id="KW-0812">Transmembrane</keyword>
<gene>
    <name evidence="9" type="primary">lnt</name>
    <name evidence="11" type="ordered locus">Csal_2338</name>
</gene>
<accession>Q1QV20</accession>
<feature type="transmembrane region" description="Helical" evidence="9">
    <location>
        <begin position="59"/>
        <end position="76"/>
    </location>
</feature>
<keyword evidence="12" id="KW-1185">Reference proteome</keyword>
<evidence type="ECO:0000256" key="9">
    <source>
        <dbReference type="HAMAP-Rule" id="MF_01148"/>
    </source>
</evidence>
<evidence type="ECO:0000256" key="3">
    <source>
        <dbReference type="ARBA" id="ARBA00022475"/>
    </source>
</evidence>
<comment type="catalytic activity">
    <reaction evidence="9">
        <text>N-terminal S-1,2-diacyl-sn-glyceryl-L-cysteinyl-[lipoprotein] + a glycerophospholipid = N-acyl-S-1,2-diacyl-sn-glyceryl-L-cysteinyl-[lipoprotein] + a 2-acyl-sn-glycero-3-phospholipid + H(+)</text>
        <dbReference type="Rhea" id="RHEA:48228"/>
        <dbReference type="Rhea" id="RHEA-COMP:14681"/>
        <dbReference type="Rhea" id="RHEA-COMP:14684"/>
        <dbReference type="ChEBI" id="CHEBI:15378"/>
        <dbReference type="ChEBI" id="CHEBI:136912"/>
        <dbReference type="ChEBI" id="CHEBI:140656"/>
        <dbReference type="ChEBI" id="CHEBI:140657"/>
        <dbReference type="ChEBI" id="CHEBI:140660"/>
        <dbReference type="EC" id="2.3.1.269"/>
    </reaction>
</comment>
<feature type="domain" description="CN hydrolase" evidence="10">
    <location>
        <begin position="220"/>
        <end position="456"/>
    </location>
</feature>
<evidence type="ECO:0000256" key="4">
    <source>
        <dbReference type="ARBA" id="ARBA00022679"/>
    </source>
</evidence>
<dbReference type="GO" id="GO:0016410">
    <property type="term" value="F:N-acyltransferase activity"/>
    <property type="evidence" value="ECO:0007669"/>
    <property type="project" value="UniProtKB-UniRule"/>
</dbReference>
<dbReference type="OrthoDB" id="9804277at2"/>
<proteinExistence type="inferred from homology"/>
<dbReference type="GeneID" id="95335049"/>
<dbReference type="HOGENOM" id="CLU_019563_3_0_6"/>
<reference evidence="11 12" key="1">
    <citation type="journal article" date="2011" name="Stand. Genomic Sci.">
        <title>Complete genome sequence of the halophilic and highly halotolerant Chromohalobacter salexigens type strain (1H11(T)).</title>
        <authorList>
            <person name="Copeland A."/>
            <person name="O'Connor K."/>
            <person name="Lucas S."/>
            <person name="Lapidus A."/>
            <person name="Berry K.W."/>
            <person name="Detter J.C."/>
            <person name="Del Rio T.G."/>
            <person name="Hammon N."/>
            <person name="Dalin E."/>
            <person name="Tice H."/>
            <person name="Pitluck S."/>
            <person name="Bruce D."/>
            <person name="Goodwin L."/>
            <person name="Han C."/>
            <person name="Tapia R."/>
            <person name="Saunders E."/>
            <person name="Schmutz J."/>
            <person name="Brettin T."/>
            <person name="Larimer F."/>
            <person name="Land M."/>
            <person name="Hauser L."/>
            <person name="Vargas C."/>
            <person name="Nieto J.J."/>
            <person name="Kyrpides N.C."/>
            <person name="Ivanova N."/>
            <person name="Goker M."/>
            <person name="Klenk H.P."/>
            <person name="Csonka L.N."/>
            <person name="Woyke T."/>
        </authorList>
    </citation>
    <scope>NUCLEOTIDE SEQUENCE [LARGE SCALE GENOMIC DNA]</scope>
    <source>
        <strain evidence="12">ATCC BAA-138 / DSM 3043 / CIP 106854 / NCIMB 13768 / 1H11</strain>
    </source>
</reference>
<dbReference type="EC" id="2.3.1.269" evidence="9"/>
<evidence type="ECO:0000256" key="2">
    <source>
        <dbReference type="ARBA" id="ARBA00010065"/>
    </source>
</evidence>
<keyword evidence="9" id="KW-0997">Cell inner membrane</keyword>
<dbReference type="Proteomes" id="UP000000239">
    <property type="component" value="Chromosome"/>
</dbReference>
<dbReference type="Gene3D" id="3.60.110.10">
    <property type="entry name" value="Carbon-nitrogen hydrolase"/>
    <property type="match status" value="1"/>
</dbReference>
<dbReference type="eggNOG" id="COG0815">
    <property type="taxonomic scope" value="Bacteria"/>
</dbReference>
<evidence type="ECO:0000256" key="1">
    <source>
        <dbReference type="ARBA" id="ARBA00004651"/>
    </source>
</evidence>
<evidence type="ECO:0000256" key="5">
    <source>
        <dbReference type="ARBA" id="ARBA00022692"/>
    </source>
</evidence>
<name>Q1QV20_CHRI1</name>
<dbReference type="GO" id="GO:0042158">
    <property type="term" value="P:lipoprotein biosynthetic process"/>
    <property type="evidence" value="ECO:0007669"/>
    <property type="project" value="UniProtKB-UniRule"/>
</dbReference>
<keyword evidence="6 9" id="KW-1133">Transmembrane helix</keyword>
<keyword evidence="11" id="KW-0449">Lipoprotein</keyword>
<dbReference type="SUPFAM" id="SSF56317">
    <property type="entry name" value="Carbon-nitrogen hydrolase"/>
    <property type="match status" value="1"/>
</dbReference>
<dbReference type="KEGG" id="csa:Csal_2338"/>
<feature type="transmembrane region" description="Helical" evidence="9">
    <location>
        <begin position="7"/>
        <end position="25"/>
    </location>
</feature>
<dbReference type="NCBIfam" id="TIGR00546">
    <property type="entry name" value="lnt"/>
    <property type="match status" value="1"/>
</dbReference>
<feature type="transmembrane region" description="Helical" evidence="9">
    <location>
        <begin position="159"/>
        <end position="180"/>
    </location>
</feature>
<organism evidence="11 12">
    <name type="scientific">Chromohalobacter israelensis (strain ATCC BAA-138 / DSM 3043 / CIP 106854 / NCIMB 13768 / 1H11)</name>
    <name type="common">Chromohalobacter salexigens</name>
    <dbReference type="NCBI Taxonomy" id="290398"/>
    <lineage>
        <taxon>Bacteria</taxon>
        <taxon>Pseudomonadati</taxon>
        <taxon>Pseudomonadota</taxon>
        <taxon>Gammaproteobacteria</taxon>
        <taxon>Oceanospirillales</taxon>
        <taxon>Halomonadaceae</taxon>
        <taxon>Chromohalobacter</taxon>
    </lineage>
</organism>
<evidence type="ECO:0000313" key="11">
    <source>
        <dbReference type="EMBL" id="ABE59688.1"/>
    </source>
</evidence>
<comment type="similarity">
    <text evidence="2 9">Belongs to the CN hydrolase family. Apolipoprotein N-acyltransferase subfamily.</text>
</comment>
<dbReference type="InterPro" id="IPR045378">
    <property type="entry name" value="LNT_N"/>
</dbReference>
<dbReference type="AlphaFoldDB" id="Q1QV20"/>
<feature type="transmembrane region" description="Helical" evidence="9">
    <location>
        <begin position="88"/>
        <end position="107"/>
    </location>
</feature>
<evidence type="ECO:0000256" key="7">
    <source>
        <dbReference type="ARBA" id="ARBA00023136"/>
    </source>
</evidence>
<keyword evidence="3 9" id="KW-1003">Cell membrane</keyword>
<feature type="transmembrane region" description="Helical" evidence="9">
    <location>
        <begin position="187"/>
        <end position="207"/>
    </location>
</feature>
<comment type="pathway">
    <text evidence="9">Protein modification; lipoprotein biosynthesis (N-acyl transfer).</text>
</comment>
<evidence type="ECO:0000259" key="10">
    <source>
        <dbReference type="PROSITE" id="PS50263"/>
    </source>
</evidence>
<dbReference type="GO" id="GO:0005886">
    <property type="term" value="C:plasma membrane"/>
    <property type="evidence" value="ECO:0007669"/>
    <property type="project" value="UniProtKB-SubCell"/>
</dbReference>
<dbReference type="InterPro" id="IPR036526">
    <property type="entry name" value="C-N_Hydrolase_sf"/>
</dbReference>
<dbReference type="Pfam" id="PF20154">
    <property type="entry name" value="LNT_N"/>
    <property type="match status" value="1"/>
</dbReference>
<dbReference type="PROSITE" id="PS50263">
    <property type="entry name" value="CN_HYDROLASE"/>
    <property type="match status" value="1"/>
</dbReference>
<comment type="function">
    <text evidence="9">Catalyzes the phospholipid dependent N-acylation of the N-terminal cysteine of apolipoprotein, the last step in lipoprotein maturation.</text>
</comment>
<protein>
    <recommendedName>
        <fullName evidence="9">Apolipoprotein N-acyltransferase</fullName>
        <shortName evidence="9">ALP N-acyltransferase</shortName>
        <ecNumber evidence="9">2.3.1.269</ecNumber>
    </recommendedName>
</protein>
<feature type="transmembrane region" description="Helical" evidence="9">
    <location>
        <begin position="119"/>
        <end position="139"/>
    </location>
</feature>
<dbReference type="InterPro" id="IPR003010">
    <property type="entry name" value="C-N_Hydrolase"/>
</dbReference>
<dbReference type="PANTHER" id="PTHR38686">
    <property type="entry name" value="APOLIPOPROTEIN N-ACYLTRANSFERASE"/>
    <property type="match status" value="1"/>
</dbReference>
<keyword evidence="4 9" id="KW-0808">Transferase</keyword>
<keyword evidence="7 9" id="KW-0472">Membrane</keyword>
<dbReference type="STRING" id="290398.Csal_2338"/>
<dbReference type="EMBL" id="CP000285">
    <property type="protein sequence ID" value="ABE59688.1"/>
    <property type="molecule type" value="Genomic_DNA"/>
</dbReference>